<reference evidence="1 4" key="1">
    <citation type="submission" date="2015-09" db="EMBL/GenBank/DDBJ databases">
        <authorList>
            <consortium name="Pathogen Informatics"/>
        </authorList>
    </citation>
    <scope>NUCLEOTIDE SEQUENCE [LARGE SCALE GENOMIC DNA]</scope>
    <source>
        <strain evidence="1 4">2789STDY5608850</strain>
    </source>
</reference>
<dbReference type="SUPFAM" id="SSF75138">
    <property type="entry name" value="HprK N-terminal domain-like"/>
    <property type="match status" value="1"/>
</dbReference>
<evidence type="ECO:0000313" key="1">
    <source>
        <dbReference type="EMBL" id="CUO55446.1"/>
    </source>
</evidence>
<evidence type="ECO:0000313" key="4">
    <source>
        <dbReference type="Proteomes" id="UP000095651"/>
    </source>
</evidence>
<dbReference type="EMBL" id="CYZE01000008">
    <property type="protein sequence ID" value="CUO55446.1"/>
    <property type="molecule type" value="Genomic_DNA"/>
</dbReference>
<evidence type="ECO:0000313" key="5">
    <source>
        <dbReference type="Proteomes" id="UP000261023"/>
    </source>
</evidence>
<dbReference type="AlphaFoldDB" id="A0A174G2V8"/>
<protein>
    <submittedName>
        <fullName evidence="1">DRTGG domain-containing protein</fullName>
    </submittedName>
</protein>
<dbReference type="RefSeq" id="WP_025531293.1">
    <property type="nucleotide sequence ID" value="NZ_CABIXC010000008.1"/>
</dbReference>
<proteinExistence type="predicted"/>
<dbReference type="OrthoDB" id="9800356at2"/>
<gene>
    <name evidence="2" type="ORF">DWX31_25685</name>
    <name evidence="3" type="ORF">DXC39_17850</name>
    <name evidence="1" type="ORF">ERS852407_03175</name>
</gene>
<sequence length="117" mass="12380">MTVQELIDSGIFGVVNAGEGLEREITKPFCCDLLSIAMGRAPFGCAWVTVMGNMNTLAVASLADAACVIMAEGAVLDDAARKKAVDQEITVLKTEEPIFEAALAVWNKLQAGAHEEP</sequence>
<dbReference type="EMBL" id="QTJW01000022">
    <property type="protein sequence ID" value="RGD67710.1"/>
    <property type="molecule type" value="Genomic_DNA"/>
</dbReference>
<dbReference type="Proteomes" id="UP000261023">
    <property type="component" value="Unassembled WGS sequence"/>
</dbReference>
<dbReference type="Proteomes" id="UP000261257">
    <property type="component" value="Unassembled WGS sequence"/>
</dbReference>
<evidence type="ECO:0000313" key="6">
    <source>
        <dbReference type="Proteomes" id="UP000261257"/>
    </source>
</evidence>
<evidence type="ECO:0000313" key="3">
    <source>
        <dbReference type="EMBL" id="RGM01984.1"/>
    </source>
</evidence>
<reference evidence="5 6" key="2">
    <citation type="submission" date="2018-08" db="EMBL/GenBank/DDBJ databases">
        <title>A genome reference for cultivated species of the human gut microbiota.</title>
        <authorList>
            <person name="Zou Y."/>
            <person name="Xue W."/>
            <person name="Luo G."/>
        </authorList>
    </citation>
    <scope>NUCLEOTIDE SEQUENCE [LARGE SCALE GENOMIC DNA]</scope>
    <source>
        <strain evidence="2 5">AF19-13AC</strain>
        <strain evidence="3 6">TF05-11AC</strain>
    </source>
</reference>
<dbReference type="InterPro" id="IPR028979">
    <property type="entry name" value="Ser_kin/Pase_Hpr-like_N_sf"/>
</dbReference>
<evidence type="ECO:0000313" key="2">
    <source>
        <dbReference type="EMBL" id="RGD67710.1"/>
    </source>
</evidence>
<accession>A0A174G2V8</accession>
<dbReference type="EMBL" id="QSSQ01000019">
    <property type="protein sequence ID" value="RGM01984.1"/>
    <property type="molecule type" value="Genomic_DNA"/>
</dbReference>
<dbReference type="Proteomes" id="UP000095651">
    <property type="component" value="Unassembled WGS sequence"/>
</dbReference>
<organism evidence="1 4">
    <name type="scientific">Hungatella hathewayi</name>
    <dbReference type="NCBI Taxonomy" id="154046"/>
    <lineage>
        <taxon>Bacteria</taxon>
        <taxon>Bacillati</taxon>
        <taxon>Bacillota</taxon>
        <taxon>Clostridia</taxon>
        <taxon>Lachnospirales</taxon>
        <taxon>Lachnospiraceae</taxon>
        <taxon>Hungatella</taxon>
    </lineage>
</organism>
<name>A0A174G2V8_9FIRM</name>